<feature type="signal peptide" evidence="4">
    <location>
        <begin position="1"/>
        <end position="24"/>
    </location>
</feature>
<dbReference type="EMBL" id="JACVVD010000004">
    <property type="protein sequence ID" value="MBD0381525.1"/>
    <property type="molecule type" value="Genomic_DNA"/>
</dbReference>
<proteinExistence type="inferred from homology"/>
<dbReference type="GO" id="GO:0030288">
    <property type="term" value="C:outer membrane-bounded periplasmic space"/>
    <property type="evidence" value="ECO:0007669"/>
    <property type="project" value="TreeGrafter"/>
</dbReference>
<keyword evidence="4" id="KW-0732">Signal</keyword>
<gene>
    <name evidence="6" type="ORF">ICC18_15460</name>
</gene>
<organism evidence="6 7">
    <name type="scientific">Paenibacillus sedimenti</name>
    <dbReference type="NCBI Taxonomy" id="2770274"/>
    <lineage>
        <taxon>Bacteria</taxon>
        <taxon>Bacillati</taxon>
        <taxon>Bacillota</taxon>
        <taxon>Bacilli</taxon>
        <taxon>Bacillales</taxon>
        <taxon>Paenibacillaceae</taxon>
        <taxon>Paenibacillus</taxon>
    </lineage>
</organism>
<dbReference type="PANTHER" id="PTHR30036">
    <property type="entry name" value="D-XYLOSE-BINDING PERIPLASMIC PROTEIN"/>
    <property type="match status" value="1"/>
</dbReference>
<dbReference type="RefSeq" id="WP_188175291.1">
    <property type="nucleotide sequence ID" value="NZ_JACVVD010000004.1"/>
</dbReference>
<dbReference type="InterPro" id="IPR025997">
    <property type="entry name" value="SBP_2_dom"/>
</dbReference>
<name>A0A926KPI4_9BACL</name>
<dbReference type="Gene3D" id="3.40.50.2300">
    <property type="match status" value="2"/>
</dbReference>
<dbReference type="AlphaFoldDB" id="A0A926KPI4"/>
<evidence type="ECO:0000256" key="3">
    <source>
        <dbReference type="SAM" id="MobiDB-lite"/>
    </source>
</evidence>
<dbReference type="SUPFAM" id="SSF53822">
    <property type="entry name" value="Periplasmic binding protein-like I"/>
    <property type="match status" value="1"/>
</dbReference>
<comment type="caution">
    <text evidence="6">The sequence shown here is derived from an EMBL/GenBank/DDBJ whole genome shotgun (WGS) entry which is preliminary data.</text>
</comment>
<dbReference type="Proteomes" id="UP000650466">
    <property type="component" value="Unassembled WGS sequence"/>
</dbReference>
<evidence type="ECO:0000313" key="7">
    <source>
        <dbReference type="Proteomes" id="UP000650466"/>
    </source>
</evidence>
<dbReference type="InterPro" id="IPR028082">
    <property type="entry name" value="Peripla_BP_I"/>
</dbReference>
<sequence length="332" mass="37070">MSSRYKFIRNLCLPFLLVLTLASCKVPEPSNDPAFGSPPLQETTKAPDKERKVTSTFGILYPMANPFYEMITELVEQAAEPESVKLIVKAPDEINLEQQILMMETMIKQKVDGIAISPIDPVALAPVINKAVSLGIPVICFETDVPASKRLSYIGTDSYHEGYLMGAIIKRYLKGKGMIMVEGGLSESPQQKRRLEGMLQYLKWNTEIQVLEIRFNEGQSDRDLSDLEDMIDEHPHFDAFVSLDLISSSNSILIWKAQGLKRDSLTFGMSPEVKEALLNGQITSVISENEHLWGQWIVQQLLLASEGKNVPSFIDTGIQEVTVADLPLSNIR</sequence>
<protein>
    <submittedName>
        <fullName evidence="6">Substrate-binding domain-containing protein</fullName>
    </submittedName>
</protein>
<reference evidence="6" key="1">
    <citation type="submission" date="2020-09" db="EMBL/GenBank/DDBJ databases">
        <title>Draft Genome Sequence of Paenibacillus sp. WST5.</title>
        <authorList>
            <person name="Bao Z."/>
        </authorList>
    </citation>
    <scope>NUCLEOTIDE SEQUENCE</scope>
    <source>
        <strain evidence="6">WST5</strain>
    </source>
</reference>
<dbReference type="InterPro" id="IPR050555">
    <property type="entry name" value="Bact_Solute-Bind_Prot2"/>
</dbReference>
<keyword evidence="7" id="KW-1185">Reference proteome</keyword>
<feature type="domain" description="Periplasmic binding protein" evidence="5">
    <location>
        <begin position="60"/>
        <end position="308"/>
    </location>
</feature>
<accession>A0A926KPI4</accession>
<dbReference type="GO" id="GO:0030246">
    <property type="term" value="F:carbohydrate binding"/>
    <property type="evidence" value="ECO:0007669"/>
    <property type="project" value="TreeGrafter"/>
</dbReference>
<evidence type="ECO:0000256" key="4">
    <source>
        <dbReference type="SAM" id="SignalP"/>
    </source>
</evidence>
<feature type="region of interest" description="Disordered" evidence="3">
    <location>
        <begin position="31"/>
        <end position="51"/>
    </location>
</feature>
<comment type="similarity">
    <text evidence="2">Belongs to the bacterial solute-binding protein 2 family.</text>
</comment>
<dbReference type="Pfam" id="PF13407">
    <property type="entry name" value="Peripla_BP_4"/>
    <property type="match status" value="1"/>
</dbReference>
<evidence type="ECO:0000259" key="5">
    <source>
        <dbReference type="Pfam" id="PF13407"/>
    </source>
</evidence>
<evidence type="ECO:0000313" key="6">
    <source>
        <dbReference type="EMBL" id="MBD0381525.1"/>
    </source>
</evidence>
<evidence type="ECO:0000256" key="2">
    <source>
        <dbReference type="ARBA" id="ARBA00007639"/>
    </source>
</evidence>
<dbReference type="PROSITE" id="PS51257">
    <property type="entry name" value="PROKAR_LIPOPROTEIN"/>
    <property type="match status" value="1"/>
</dbReference>
<feature type="chain" id="PRO_5039277240" evidence="4">
    <location>
        <begin position="25"/>
        <end position="332"/>
    </location>
</feature>
<evidence type="ECO:0000256" key="1">
    <source>
        <dbReference type="ARBA" id="ARBA00004196"/>
    </source>
</evidence>
<dbReference type="PANTHER" id="PTHR30036:SF7">
    <property type="entry name" value="ABC TRANSPORTER PERIPLASMIC-BINDING PROTEIN YPHF"/>
    <property type="match status" value="1"/>
</dbReference>
<comment type="subcellular location">
    <subcellularLocation>
        <location evidence="1">Cell envelope</location>
    </subcellularLocation>
</comment>